<evidence type="ECO:0000313" key="1">
    <source>
        <dbReference type="EMBL" id="VAW30767.1"/>
    </source>
</evidence>
<reference evidence="1" key="1">
    <citation type="submission" date="2018-06" db="EMBL/GenBank/DDBJ databases">
        <authorList>
            <person name="Zhirakovskaya E."/>
        </authorList>
    </citation>
    <scope>NUCLEOTIDE SEQUENCE</scope>
</reference>
<protein>
    <submittedName>
        <fullName evidence="1">Uncharacterized protein</fullName>
    </submittedName>
</protein>
<dbReference type="AlphaFoldDB" id="A0A3B0UZ36"/>
<proteinExistence type="predicted"/>
<organism evidence="1">
    <name type="scientific">hydrothermal vent metagenome</name>
    <dbReference type="NCBI Taxonomy" id="652676"/>
    <lineage>
        <taxon>unclassified sequences</taxon>
        <taxon>metagenomes</taxon>
        <taxon>ecological metagenomes</taxon>
    </lineage>
</organism>
<dbReference type="EMBL" id="UOEU01000083">
    <property type="protein sequence ID" value="VAW30767.1"/>
    <property type="molecule type" value="Genomic_DNA"/>
</dbReference>
<accession>A0A3B0UZ36</accession>
<name>A0A3B0UZ36_9ZZZZ</name>
<sequence length="64" mass="7568">NGVWNLNWGIHIGYVVDYIPNQCSYYNDDDHVHLETYRGARLVNWWQQLYQGSTAVYRFNGALC</sequence>
<feature type="non-terminal residue" evidence="1">
    <location>
        <position position="1"/>
    </location>
</feature>
<gene>
    <name evidence="1" type="ORF">MNBD_CHLOROFLEXI01-525</name>
</gene>